<keyword evidence="8" id="KW-1185">Reference proteome</keyword>
<dbReference type="PANTHER" id="PTHR11851:SF49">
    <property type="entry name" value="MITOCHONDRIAL-PROCESSING PEPTIDASE SUBUNIT ALPHA"/>
    <property type="match status" value="1"/>
</dbReference>
<dbReference type="PROSITE" id="PS00143">
    <property type="entry name" value="INSULINASE"/>
    <property type="match status" value="1"/>
</dbReference>
<dbReference type="Proteomes" id="UP001629246">
    <property type="component" value="Unassembled WGS sequence"/>
</dbReference>
<feature type="domain" description="Peptidase M16 C-terminal" evidence="6">
    <location>
        <begin position="225"/>
        <end position="399"/>
    </location>
</feature>
<feature type="chain" id="PRO_5045223916" evidence="4">
    <location>
        <begin position="32"/>
        <end position="932"/>
    </location>
</feature>
<gene>
    <name evidence="7" type="ORF">PQR62_10450</name>
</gene>
<evidence type="ECO:0000259" key="6">
    <source>
        <dbReference type="Pfam" id="PF05193"/>
    </source>
</evidence>
<feature type="domain" description="Peptidase M16 C-terminal" evidence="6">
    <location>
        <begin position="676"/>
        <end position="855"/>
    </location>
</feature>
<dbReference type="SUPFAM" id="SSF63411">
    <property type="entry name" value="LuxS/MPP-like metallohydrolase"/>
    <property type="match status" value="4"/>
</dbReference>
<comment type="cofactor">
    <cofactor evidence="1">
        <name>Zn(2+)</name>
        <dbReference type="ChEBI" id="CHEBI:29105"/>
    </cofactor>
</comment>
<comment type="caution">
    <text evidence="7">The sequence shown here is derived from an EMBL/GenBank/DDBJ whole genome shotgun (WGS) entry which is preliminary data.</text>
</comment>
<evidence type="ECO:0000256" key="2">
    <source>
        <dbReference type="ARBA" id="ARBA00007261"/>
    </source>
</evidence>
<reference evidence="7 8" key="1">
    <citation type="journal article" date="2024" name="Chem. Sci.">
        <title>Discovery of megapolipeptins by genome mining of a Burkholderiales bacteria collection.</title>
        <authorList>
            <person name="Paulo B.S."/>
            <person name="Recchia M.J.J."/>
            <person name="Lee S."/>
            <person name="Fergusson C.H."/>
            <person name="Romanowski S.B."/>
            <person name="Hernandez A."/>
            <person name="Krull N."/>
            <person name="Liu D.Y."/>
            <person name="Cavanagh H."/>
            <person name="Bos A."/>
            <person name="Gray C.A."/>
            <person name="Murphy B.T."/>
            <person name="Linington R.G."/>
            <person name="Eustaquio A.S."/>
        </authorList>
    </citation>
    <scope>NUCLEOTIDE SEQUENCE [LARGE SCALE GENOMIC DNA]</scope>
    <source>
        <strain evidence="7 8">RL21-008-BIB-A</strain>
    </source>
</reference>
<dbReference type="InterPro" id="IPR011249">
    <property type="entry name" value="Metalloenz_LuxS/M16"/>
</dbReference>
<accession>A0ABW9AAA0</accession>
<evidence type="ECO:0000313" key="7">
    <source>
        <dbReference type="EMBL" id="MFL9924688.1"/>
    </source>
</evidence>
<keyword evidence="4" id="KW-0732">Signal</keyword>
<protein>
    <submittedName>
        <fullName evidence="7">Pitrilysin family protein</fullName>
    </submittedName>
</protein>
<feature type="domain" description="Peptidase M16 N-terminal" evidence="5">
    <location>
        <begin position="76"/>
        <end position="217"/>
    </location>
</feature>
<dbReference type="EMBL" id="JAQQFM010000004">
    <property type="protein sequence ID" value="MFL9924688.1"/>
    <property type="molecule type" value="Genomic_DNA"/>
</dbReference>
<dbReference type="Gene3D" id="3.30.830.10">
    <property type="entry name" value="Metalloenzyme, LuxS/M16 peptidase-like"/>
    <property type="match status" value="4"/>
</dbReference>
<dbReference type="InterPro" id="IPR050361">
    <property type="entry name" value="MPP/UQCRC_Complex"/>
</dbReference>
<evidence type="ECO:0000313" key="8">
    <source>
        <dbReference type="Proteomes" id="UP001629246"/>
    </source>
</evidence>
<dbReference type="InterPro" id="IPR007863">
    <property type="entry name" value="Peptidase_M16_C"/>
</dbReference>
<sequence length="932" mass="103289">MSLPKTRSLLTAILLSLATLSLTTASTQAHAANPASAKPAPSSVTLALPAGVSLGPSAEGITEYRFANGFRLLLLPDDSQPTVTTNLSYLVGSRHENYGETGMAHLLEHLLFKGTPRHPAITEQFSRRGMMVNAATWVDSTNYHESFVYSDDNLRWVIEMEADRMVNSRIAKKDLDTEMTVVRNEFENGENSPADVMLKRMQGVALDWHAYGRPTIGNRSDIENVKIENLRAFYKTYYQPDNAVLVIAGKFDAAKALRWVHHSFGKLPKPGRKLPVFWTVEPTQDGERQFYIRRQGDVQLVSVAYKIPGQLHPDAKVLELAGAILTNPADGRLQKSLVETGLAASVGQQQLGAVAPGLQMMTVTVKKDGDLEAAKRGLIAGIESLAAQPPSEDELARAKLAQTNLYERLESNPQMMAMVLNESILLGDWRQLFAQRDQVATISAGQVAAAAGKYYRRDNRSVGMFVPEENPQRTDVPASPPMAAVLAHYQPRTALDRGENFDISPANIALRTHVLQPRRDQQTLLKIALLPKKTRGSVVTVGLSMDFGDERSLFGKQALSKMTMLMLQRGTTSMTRQQLADASQRLKMSGDLLQFQTTSDNLVPALQLMADVLRHPRFDIAEFEQMRNELLVSLEASRGDPQAIANEVLARHFNAYPAGDMRSALSLEEQIAQVKSVSLDQVRQFYKDYYGIANGRLAIIGEFDPTAARKALDESLGNWASPAPYQRILSSWHEVAPMHKVIDTPDKENGVFMARQNIRLRDTDDDYVAMQAVNYLIGGATKTRLNDRVRQSDGLSYTVLSVVNTEEMSDDANFSVMAIAAPQNLDKVETGVREELARVLKDGFTMEELERARSGMLLMRQQSRADDFSLAAQWQNLLDRDLNPEWMEQQDKRVAALTLEQLNAAARRHLDPTKLSVVIARDAAKAKAGAPK</sequence>
<dbReference type="InterPro" id="IPR011765">
    <property type="entry name" value="Pept_M16_N"/>
</dbReference>
<evidence type="ECO:0000256" key="3">
    <source>
        <dbReference type="RuleBase" id="RU004447"/>
    </source>
</evidence>
<organism evidence="7 8">
    <name type="scientific">Herbaspirillum lusitanum</name>
    <dbReference type="NCBI Taxonomy" id="213312"/>
    <lineage>
        <taxon>Bacteria</taxon>
        <taxon>Pseudomonadati</taxon>
        <taxon>Pseudomonadota</taxon>
        <taxon>Betaproteobacteria</taxon>
        <taxon>Burkholderiales</taxon>
        <taxon>Oxalobacteraceae</taxon>
        <taxon>Herbaspirillum</taxon>
    </lineage>
</organism>
<dbReference type="InterPro" id="IPR001431">
    <property type="entry name" value="Pept_M16_Zn_BS"/>
</dbReference>
<dbReference type="PANTHER" id="PTHR11851">
    <property type="entry name" value="METALLOPROTEASE"/>
    <property type="match status" value="1"/>
</dbReference>
<dbReference type="Pfam" id="PF00675">
    <property type="entry name" value="Peptidase_M16"/>
    <property type="match status" value="1"/>
</dbReference>
<name>A0ABW9AAA0_9BURK</name>
<proteinExistence type="inferred from homology"/>
<feature type="signal peptide" evidence="4">
    <location>
        <begin position="1"/>
        <end position="31"/>
    </location>
</feature>
<evidence type="ECO:0000256" key="1">
    <source>
        <dbReference type="ARBA" id="ARBA00001947"/>
    </source>
</evidence>
<evidence type="ECO:0000259" key="5">
    <source>
        <dbReference type="Pfam" id="PF00675"/>
    </source>
</evidence>
<dbReference type="RefSeq" id="WP_408157567.1">
    <property type="nucleotide sequence ID" value="NZ_JAQQFM010000004.1"/>
</dbReference>
<comment type="similarity">
    <text evidence="2 3">Belongs to the peptidase M16 family.</text>
</comment>
<dbReference type="Pfam" id="PF05193">
    <property type="entry name" value="Peptidase_M16_C"/>
    <property type="match status" value="2"/>
</dbReference>
<evidence type="ECO:0000256" key="4">
    <source>
        <dbReference type="SAM" id="SignalP"/>
    </source>
</evidence>